<evidence type="ECO:0000256" key="1">
    <source>
        <dbReference type="SAM" id="Phobius"/>
    </source>
</evidence>
<dbReference type="PROSITE" id="PS51462">
    <property type="entry name" value="NUDIX"/>
    <property type="match status" value="1"/>
</dbReference>
<evidence type="ECO:0000259" key="2">
    <source>
        <dbReference type="PROSITE" id="PS51462"/>
    </source>
</evidence>
<dbReference type="AlphaFoldDB" id="A0AAV8UMC6"/>
<keyword evidence="1" id="KW-0472">Membrane</keyword>
<keyword evidence="1" id="KW-0812">Transmembrane</keyword>
<dbReference type="Pfam" id="PF00293">
    <property type="entry name" value="NUDIX"/>
    <property type="match status" value="1"/>
</dbReference>
<dbReference type="CDD" id="cd03424">
    <property type="entry name" value="NUDIX_ADPRase_Nudt5_UGPPase_Nudt14"/>
    <property type="match status" value="1"/>
</dbReference>
<accession>A0AAV8UMC6</accession>
<organism evidence="3 4">
    <name type="scientific">Rhodosorus marinus</name>
    <dbReference type="NCBI Taxonomy" id="101924"/>
    <lineage>
        <taxon>Eukaryota</taxon>
        <taxon>Rhodophyta</taxon>
        <taxon>Stylonematophyceae</taxon>
        <taxon>Stylonematales</taxon>
        <taxon>Stylonemataceae</taxon>
        <taxon>Rhodosorus</taxon>
    </lineage>
</organism>
<dbReference type="Gene3D" id="3.90.79.10">
    <property type="entry name" value="Nucleoside Triphosphate Pyrophosphohydrolase"/>
    <property type="match status" value="1"/>
</dbReference>
<dbReference type="Proteomes" id="UP001157974">
    <property type="component" value="Unassembled WGS sequence"/>
</dbReference>
<reference evidence="3 4" key="1">
    <citation type="journal article" date="2023" name="Nat. Commun.">
        <title>Origin of minicircular mitochondrial genomes in red algae.</title>
        <authorList>
            <person name="Lee Y."/>
            <person name="Cho C.H."/>
            <person name="Lee Y.M."/>
            <person name="Park S.I."/>
            <person name="Yang J.H."/>
            <person name="West J.A."/>
            <person name="Bhattacharya D."/>
            <person name="Yoon H.S."/>
        </authorList>
    </citation>
    <scope>NUCLEOTIDE SEQUENCE [LARGE SCALE GENOMIC DNA]</scope>
    <source>
        <strain evidence="3 4">CCMP1338</strain>
        <tissue evidence="3">Whole cell</tissue>
    </source>
</reference>
<gene>
    <name evidence="3" type="ORF">NDN08_006837</name>
</gene>
<sequence>MKLVQGRSAYLVAAGCLSLLVLVVFMYQQRKVGISIETAKATERRLKELIDHAESYRIITDSPVYERYARVYDRVVEYPNGEKFAYDIWGRNWKTNTFSVVIIVPYETRTRTMTLIKEYNPAHDRFVYGFPTGMVSASKHKSPLDAARQELDEEAELTCNNLIDMLSPSATNGVPQDKYQRERIYMYLCVDEEEDENPNERDSEEVDLHVERGVPIREVKELLLAGTFQSNNMAAAYLALEVLTKMGYSLD</sequence>
<feature type="transmembrane region" description="Helical" evidence="1">
    <location>
        <begin position="9"/>
        <end position="27"/>
    </location>
</feature>
<feature type="domain" description="Nudix hydrolase" evidence="2">
    <location>
        <begin position="93"/>
        <end position="241"/>
    </location>
</feature>
<name>A0AAV8UMC6_9RHOD</name>
<dbReference type="SUPFAM" id="SSF55811">
    <property type="entry name" value="Nudix"/>
    <property type="match status" value="1"/>
</dbReference>
<keyword evidence="1" id="KW-1133">Transmembrane helix</keyword>
<evidence type="ECO:0000313" key="4">
    <source>
        <dbReference type="Proteomes" id="UP001157974"/>
    </source>
</evidence>
<evidence type="ECO:0000313" key="3">
    <source>
        <dbReference type="EMBL" id="KAJ8902432.1"/>
    </source>
</evidence>
<comment type="caution">
    <text evidence="3">The sequence shown here is derived from an EMBL/GenBank/DDBJ whole genome shotgun (WGS) entry which is preliminary data.</text>
</comment>
<proteinExistence type="predicted"/>
<dbReference type="InterPro" id="IPR000086">
    <property type="entry name" value="NUDIX_hydrolase_dom"/>
</dbReference>
<dbReference type="EMBL" id="JAMWBK010000009">
    <property type="protein sequence ID" value="KAJ8902432.1"/>
    <property type="molecule type" value="Genomic_DNA"/>
</dbReference>
<keyword evidence="4" id="KW-1185">Reference proteome</keyword>
<protein>
    <recommendedName>
        <fullName evidence="2">Nudix hydrolase domain-containing protein</fullName>
    </recommendedName>
</protein>
<dbReference type="InterPro" id="IPR015797">
    <property type="entry name" value="NUDIX_hydrolase-like_dom_sf"/>
</dbReference>